<dbReference type="InterPro" id="IPR035913">
    <property type="entry name" value="RPB5-like_sf"/>
</dbReference>
<dbReference type="Proteomes" id="UP000256970">
    <property type="component" value="Unassembled WGS sequence"/>
</dbReference>
<dbReference type="GO" id="GO:0005665">
    <property type="term" value="C:RNA polymerase II, core complex"/>
    <property type="evidence" value="ECO:0007669"/>
    <property type="project" value="TreeGrafter"/>
</dbReference>
<dbReference type="EMBL" id="FNXT01001197">
    <property type="protein sequence ID" value="SZX73757.1"/>
    <property type="molecule type" value="Genomic_DNA"/>
</dbReference>
<dbReference type="SUPFAM" id="SSF55287">
    <property type="entry name" value="RPB5-like RNA polymerase subunit"/>
    <property type="match status" value="1"/>
</dbReference>
<dbReference type="Pfam" id="PF03871">
    <property type="entry name" value="RNA_pol_Rpb5_N"/>
    <property type="match status" value="1"/>
</dbReference>
<evidence type="ECO:0000313" key="5">
    <source>
        <dbReference type="EMBL" id="SZX73757.1"/>
    </source>
</evidence>
<evidence type="ECO:0000313" key="6">
    <source>
        <dbReference type="Proteomes" id="UP000256970"/>
    </source>
</evidence>
<dbReference type="FunFam" id="3.40.1340.10:FF:000001">
    <property type="entry name" value="DNA-directed RNA polymerases I, II, and III subunit RPABC1"/>
    <property type="match status" value="1"/>
</dbReference>
<dbReference type="PROSITE" id="PS01110">
    <property type="entry name" value="RNA_POL_H_23KD"/>
    <property type="match status" value="1"/>
</dbReference>
<dbReference type="Pfam" id="PF01191">
    <property type="entry name" value="RNA_pol_Rpb5_C"/>
    <property type="match status" value="1"/>
</dbReference>
<dbReference type="Gene3D" id="3.90.940.20">
    <property type="entry name" value="RPB5-like RNA polymerase subunit"/>
    <property type="match status" value="1"/>
</dbReference>
<keyword evidence="6" id="KW-1185">Reference proteome</keyword>
<keyword evidence="2" id="KW-0804">Transcription</keyword>
<evidence type="ECO:0000256" key="4">
    <source>
        <dbReference type="ARBA" id="ARBA00025765"/>
    </source>
</evidence>
<dbReference type="GO" id="GO:0042797">
    <property type="term" value="P:tRNA transcription by RNA polymerase III"/>
    <property type="evidence" value="ECO:0007669"/>
    <property type="project" value="TreeGrafter"/>
</dbReference>
<dbReference type="GO" id="GO:0005666">
    <property type="term" value="C:RNA polymerase III complex"/>
    <property type="evidence" value="ECO:0007669"/>
    <property type="project" value="TreeGrafter"/>
</dbReference>
<reference evidence="5 6" key="1">
    <citation type="submission" date="2016-10" db="EMBL/GenBank/DDBJ databases">
        <authorList>
            <person name="Cai Z."/>
        </authorList>
    </citation>
    <scope>NUCLEOTIDE SEQUENCE [LARGE SCALE GENOMIC DNA]</scope>
</reference>
<sequence>MDHLNKMFTVRKNCATMLHDRGYLVADDDLHISLDQFRDRFGDVPQKGDLTLLCPLMDDPTEKIFVFFPDAAKVGVKDIKSIIDTMQTEQVKRGIMVLQSVLTPFAKGVIAEISGRLIVECFTESELLVNITKHVLVPEHRILSSEEKDTLLKRYKVKENQLPRIQHSDPVARYYGLQRGQVVRIVRPSETAGRYVTYRWCV</sequence>
<dbReference type="NCBIfam" id="NF007129">
    <property type="entry name" value="PRK09570.1"/>
    <property type="match status" value="1"/>
</dbReference>
<organism evidence="5 6">
    <name type="scientific">Tetradesmus obliquus</name>
    <name type="common">Green alga</name>
    <name type="synonym">Acutodesmus obliquus</name>
    <dbReference type="NCBI Taxonomy" id="3088"/>
    <lineage>
        <taxon>Eukaryota</taxon>
        <taxon>Viridiplantae</taxon>
        <taxon>Chlorophyta</taxon>
        <taxon>core chlorophytes</taxon>
        <taxon>Chlorophyceae</taxon>
        <taxon>CS clade</taxon>
        <taxon>Sphaeropleales</taxon>
        <taxon>Scenedesmaceae</taxon>
        <taxon>Tetradesmus</taxon>
    </lineage>
</organism>
<evidence type="ECO:0000256" key="1">
    <source>
        <dbReference type="ARBA" id="ARBA00004123"/>
    </source>
</evidence>
<dbReference type="FunFam" id="3.90.940.20:FF:000001">
    <property type="entry name" value="DNA-directed RNA polymerases I, II, and III subunit RPABC1"/>
    <property type="match status" value="1"/>
</dbReference>
<dbReference type="GO" id="GO:0003677">
    <property type="term" value="F:DNA binding"/>
    <property type="evidence" value="ECO:0007669"/>
    <property type="project" value="InterPro"/>
</dbReference>
<accession>A0A383W7Y2</accession>
<proteinExistence type="inferred from homology"/>
<dbReference type="InterPro" id="IPR014381">
    <property type="entry name" value="Arch_Rpo5/euc_Rpb5"/>
</dbReference>
<dbReference type="InterPro" id="IPR020608">
    <property type="entry name" value="RNA_pol_subH/Rpb5_CS"/>
</dbReference>
<keyword evidence="3" id="KW-0539">Nucleus</keyword>
<dbReference type="Gene3D" id="3.40.1340.10">
    <property type="entry name" value="RNA polymerase, Rpb5, N-terminal domain"/>
    <property type="match status" value="1"/>
</dbReference>
<dbReference type="InterPro" id="IPR036710">
    <property type="entry name" value="RNA_pol_Rpb5_N_sf"/>
</dbReference>
<dbReference type="OrthoDB" id="248779at2759"/>
<dbReference type="GO" id="GO:0006366">
    <property type="term" value="P:transcription by RNA polymerase II"/>
    <property type="evidence" value="ECO:0007669"/>
    <property type="project" value="TreeGrafter"/>
</dbReference>
<dbReference type="GO" id="GO:0003899">
    <property type="term" value="F:DNA-directed RNA polymerase activity"/>
    <property type="evidence" value="ECO:0007669"/>
    <property type="project" value="InterPro"/>
</dbReference>
<dbReference type="AlphaFoldDB" id="A0A383W7Y2"/>
<dbReference type="InterPro" id="IPR000783">
    <property type="entry name" value="RNA_pol_subH/Rpb5_C"/>
</dbReference>
<dbReference type="GO" id="GO:0006362">
    <property type="term" value="P:transcription elongation by RNA polymerase I"/>
    <property type="evidence" value="ECO:0007669"/>
    <property type="project" value="TreeGrafter"/>
</dbReference>
<dbReference type="HAMAP" id="MF_00025">
    <property type="entry name" value="RNApol_Rpo5_RPB5"/>
    <property type="match status" value="1"/>
</dbReference>
<gene>
    <name evidence="5" type="ORF">BQ4739_LOCUS14010</name>
</gene>
<dbReference type="SUPFAM" id="SSF53036">
    <property type="entry name" value="Eukaryotic RPB5 N-terminal domain"/>
    <property type="match status" value="1"/>
</dbReference>
<evidence type="ECO:0000256" key="3">
    <source>
        <dbReference type="ARBA" id="ARBA00023242"/>
    </source>
</evidence>
<protein>
    <submittedName>
        <fullName evidence="5">Uncharacterized protein</fullName>
    </submittedName>
</protein>
<dbReference type="PANTHER" id="PTHR10535:SF0">
    <property type="entry name" value="DNA-DIRECTED RNA POLYMERASES I, II, AND III SUBUNIT RPABC1"/>
    <property type="match status" value="1"/>
</dbReference>
<dbReference type="PIRSF" id="PIRSF000747">
    <property type="entry name" value="RPB5"/>
    <property type="match status" value="1"/>
</dbReference>
<comment type="similarity">
    <text evidence="4">Belongs to the archaeal Rpo5/eukaryotic RPB5 RNA polymerase subunit family.</text>
</comment>
<dbReference type="STRING" id="3088.A0A383W7Y2"/>
<comment type="subcellular location">
    <subcellularLocation>
        <location evidence="1">Nucleus</location>
    </subcellularLocation>
</comment>
<dbReference type="PANTHER" id="PTHR10535">
    <property type="entry name" value="DNA-DIRECTED RNA POLYMERASES I, II, AND III SUBUNIT RPABC1"/>
    <property type="match status" value="1"/>
</dbReference>
<dbReference type="GO" id="GO:0005736">
    <property type="term" value="C:RNA polymerase I complex"/>
    <property type="evidence" value="ECO:0007669"/>
    <property type="project" value="TreeGrafter"/>
</dbReference>
<evidence type="ECO:0000256" key="2">
    <source>
        <dbReference type="ARBA" id="ARBA00023163"/>
    </source>
</evidence>
<name>A0A383W7Y2_TETOB</name>
<dbReference type="InterPro" id="IPR005571">
    <property type="entry name" value="RNA_pol_Rpb5_N"/>
</dbReference>